<dbReference type="EMBL" id="SJPN01000007">
    <property type="protein sequence ID" value="TWT94516.1"/>
    <property type="molecule type" value="Genomic_DNA"/>
</dbReference>
<evidence type="ECO:0000313" key="3">
    <source>
        <dbReference type="Proteomes" id="UP000320176"/>
    </source>
</evidence>
<sequence length="342" mass="37490">MRIFLITCLCVTLLLETQSGTGRLGPQTAFAGDALAESTGGFNVSDLNFIHGDENVSNINLPLKTSGGGQFWTDHLWKSGYHVQQNAITGHWRLLDRNNVRRSWGSKFQCVEALNEIAEDESSKHFVVLLHGLMRTSGSMKPLQDKFTQLGYEVVPFSYASTRAPIGEHAAALREVLEHLPADAQFSFSGHSMGNIVVRHLVGDLERDGDPKGILPRCRSMVMLGPPNQGAAIARKFAKTGLFGIVTGKGGMELGPNWSDLMDKLSTPSFPFAIVAGDLSDYKVKNPMVAGQSDFVVSLDEAKLDGVEEFETLPVLHSFLMNDQRAVDFTVEYIRSKHPIGQ</sequence>
<dbReference type="AlphaFoldDB" id="A0A5C6A502"/>
<keyword evidence="2" id="KW-0378">Hydrolase</keyword>
<name>A0A5C6A502_9BACT</name>
<dbReference type="InterPro" id="IPR029058">
    <property type="entry name" value="AB_hydrolase_fold"/>
</dbReference>
<dbReference type="PANTHER" id="PTHR37946:SF1">
    <property type="entry name" value="SLL1969 PROTEIN"/>
    <property type="match status" value="1"/>
</dbReference>
<accession>A0A5C6A502</accession>
<comment type="caution">
    <text evidence="2">The sequence shown here is derived from an EMBL/GenBank/DDBJ whole genome shotgun (WGS) entry which is preliminary data.</text>
</comment>
<dbReference type="SUPFAM" id="SSF53474">
    <property type="entry name" value="alpha/beta-Hydrolases"/>
    <property type="match status" value="1"/>
</dbReference>
<dbReference type="InterPro" id="IPR007751">
    <property type="entry name" value="DUF676_lipase-like"/>
</dbReference>
<dbReference type="GO" id="GO:0016787">
    <property type="term" value="F:hydrolase activity"/>
    <property type="evidence" value="ECO:0007669"/>
    <property type="project" value="UniProtKB-KW"/>
</dbReference>
<dbReference type="PANTHER" id="PTHR37946">
    <property type="entry name" value="SLL1969 PROTEIN"/>
    <property type="match status" value="1"/>
</dbReference>
<evidence type="ECO:0000259" key="1">
    <source>
        <dbReference type="Pfam" id="PF05057"/>
    </source>
</evidence>
<dbReference type="RefSeq" id="WP_146522368.1">
    <property type="nucleotide sequence ID" value="NZ_CP151726.1"/>
</dbReference>
<protein>
    <submittedName>
        <fullName evidence="2">Alpha/beta hydrolase family protein</fullName>
    </submittedName>
</protein>
<proteinExistence type="predicted"/>
<keyword evidence="3" id="KW-1185">Reference proteome</keyword>
<feature type="domain" description="DUF676" evidence="1">
    <location>
        <begin position="122"/>
        <end position="209"/>
    </location>
</feature>
<gene>
    <name evidence="2" type="ORF">Pla52n_53370</name>
</gene>
<evidence type="ECO:0000313" key="2">
    <source>
        <dbReference type="EMBL" id="TWT94516.1"/>
    </source>
</evidence>
<organism evidence="2 3">
    <name type="scientific">Stieleria varia</name>
    <dbReference type="NCBI Taxonomy" id="2528005"/>
    <lineage>
        <taxon>Bacteria</taxon>
        <taxon>Pseudomonadati</taxon>
        <taxon>Planctomycetota</taxon>
        <taxon>Planctomycetia</taxon>
        <taxon>Pirellulales</taxon>
        <taxon>Pirellulaceae</taxon>
        <taxon>Stieleria</taxon>
    </lineage>
</organism>
<dbReference type="Gene3D" id="3.40.50.1820">
    <property type="entry name" value="alpha/beta hydrolase"/>
    <property type="match status" value="1"/>
</dbReference>
<reference evidence="2 3" key="1">
    <citation type="submission" date="2019-02" db="EMBL/GenBank/DDBJ databases">
        <title>Deep-cultivation of Planctomycetes and their phenomic and genomic characterization uncovers novel biology.</title>
        <authorList>
            <person name="Wiegand S."/>
            <person name="Jogler M."/>
            <person name="Boedeker C."/>
            <person name="Pinto D."/>
            <person name="Vollmers J."/>
            <person name="Rivas-Marin E."/>
            <person name="Kohn T."/>
            <person name="Peeters S.H."/>
            <person name="Heuer A."/>
            <person name="Rast P."/>
            <person name="Oberbeckmann S."/>
            <person name="Bunk B."/>
            <person name="Jeske O."/>
            <person name="Meyerdierks A."/>
            <person name="Storesund J.E."/>
            <person name="Kallscheuer N."/>
            <person name="Luecker S."/>
            <person name="Lage O.M."/>
            <person name="Pohl T."/>
            <person name="Merkel B.J."/>
            <person name="Hornburger P."/>
            <person name="Mueller R.-W."/>
            <person name="Bruemmer F."/>
            <person name="Labrenz M."/>
            <person name="Spormann A.M."/>
            <person name="Op Den Camp H."/>
            <person name="Overmann J."/>
            <person name="Amann R."/>
            <person name="Jetten M.S.M."/>
            <person name="Mascher T."/>
            <person name="Medema M.H."/>
            <person name="Devos D.P."/>
            <person name="Kaster A.-K."/>
            <person name="Ovreas L."/>
            <person name="Rohde M."/>
            <person name="Galperin M.Y."/>
            <person name="Jogler C."/>
        </authorList>
    </citation>
    <scope>NUCLEOTIDE SEQUENCE [LARGE SCALE GENOMIC DNA]</scope>
    <source>
        <strain evidence="2 3">Pla52n</strain>
    </source>
</reference>
<dbReference type="Proteomes" id="UP000320176">
    <property type="component" value="Unassembled WGS sequence"/>
</dbReference>
<dbReference type="OrthoDB" id="556502at2"/>
<dbReference type="Pfam" id="PF05057">
    <property type="entry name" value="DUF676"/>
    <property type="match status" value="1"/>
</dbReference>